<evidence type="ECO:0000256" key="5">
    <source>
        <dbReference type="ARBA" id="ARBA00022485"/>
    </source>
</evidence>
<evidence type="ECO:0000256" key="7">
    <source>
        <dbReference type="ARBA" id="ARBA00022723"/>
    </source>
</evidence>
<dbReference type="SUPFAM" id="SSF54862">
    <property type="entry name" value="4Fe-4S ferredoxins"/>
    <property type="match status" value="1"/>
</dbReference>
<evidence type="ECO:0000256" key="11">
    <source>
        <dbReference type="ARBA" id="ARBA00023027"/>
    </source>
</evidence>
<dbReference type="Pfam" id="PF10588">
    <property type="entry name" value="NADH-G_4Fe-4S_3"/>
    <property type="match status" value="1"/>
</dbReference>
<keyword evidence="7" id="KW-0479">Metal-binding</keyword>
<evidence type="ECO:0000256" key="1">
    <source>
        <dbReference type="ARBA" id="ARBA00001966"/>
    </source>
</evidence>
<evidence type="ECO:0000259" key="16">
    <source>
        <dbReference type="PROSITE" id="PS51669"/>
    </source>
</evidence>
<feature type="non-terminal residue" evidence="18">
    <location>
        <position position="1"/>
    </location>
</feature>
<dbReference type="GO" id="GO:0046872">
    <property type="term" value="F:metal ion binding"/>
    <property type="evidence" value="ECO:0007669"/>
    <property type="project" value="UniProtKB-KW"/>
</dbReference>
<comment type="cofactor">
    <cofactor evidence="14">
        <name>[2Fe-2S] cluster</name>
        <dbReference type="ChEBI" id="CHEBI:190135"/>
    </cofactor>
</comment>
<dbReference type="InterPro" id="IPR000283">
    <property type="entry name" value="NADH_UbQ_OxRdtase_75kDa_su_CS"/>
</dbReference>
<evidence type="ECO:0000256" key="6">
    <source>
        <dbReference type="ARBA" id="ARBA00022714"/>
    </source>
</evidence>
<dbReference type="SUPFAM" id="SSF53706">
    <property type="entry name" value="Formate dehydrogenase/DMSO reductase, domains 1-3"/>
    <property type="match status" value="1"/>
</dbReference>
<comment type="subcellular location">
    <subcellularLocation>
        <location evidence="2">Membrane</location>
    </subcellularLocation>
</comment>
<protein>
    <recommendedName>
        <fullName evidence="4">NADH-ubiquinone oxidoreductase 75 kDa subunit, mitochondrial</fullName>
    </recommendedName>
    <alternativeName>
        <fullName evidence="13">Complex I-75kD</fullName>
    </alternativeName>
</protein>
<reference evidence="18" key="1">
    <citation type="journal article" date="2004" name="Nature">
        <title>Genome duplication in the teleost fish Tetraodon nigroviridis reveals the early vertebrate proto-karyotype.</title>
        <authorList>
            <person name="Jaillon O."/>
            <person name="Aury J.-M."/>
            <person name="Brunet F."/>
            <person name="Petit J.-L."/>
            <person name="Stange-Thomann N."/>
            <person name="Mauceli E."/>
            <person name="Bouneau L."/>
            <person name="Fischer C."/>
            <person name="Ozouf-Costaz C."/>
            <person name="Bernot A."/>
            <person name="Nicaud S."/>
            <person name="Jaffe D."/>
            <person name="Fisher S."/>
            <person name="Lutfalla G."/>
            <person name="Dossat C."/>
            <person name="Segurens B."/>
            <person name="Dasilva C."/>
            <person name="Salanoubat M."/>
            <person name="Levy M."/>
            <person name="Boudet N."/>
            <person name="Castellano S."/>
            <person name="Anthouard V."/>
            <person name="Jubin C."/>
            <person name="Castelli V."/>
            <person name="Katinka M."/>
            <person name="Vacherie B."/>
            <person name="Biemont C."/>
            <person name="Skalli Z."/>
            <person name="Cattolico L."/>
            <person name="Poulain J."/>
            <person name="De Berardinis V."/>
            <person name="Cruaud C."/>
            <person name="Duprat S."/>
            <person name="Brottier P."/>
            <person name="Coutanceau J.-P."/>
            <person name="Gouzy J."/>
            <person name="Parra G."/>
            <person name="Lardier G."/>
            <person name="Chapple C."/>
            <person name="McKernan K.J."/>
            <person name="McEwan P."/>
            <person name="Bosak S."/>
            <person name="Kellis M."/>
            <person name="Volff J.-N."/>
            <person name="Guigo R."/>
            <person name="Zody M.C."/>
            <person name="Mesirov J."/>
            <person name="Lindblad-Toh K."/>
            <person name="Birren B."/>
            <person name="Nusbaum C."/>
            <person name="Kahn D."/>
            <person name="Robinson-Rechavi M."/>
            <person name="Laudet V."/>
            <person name="Schachter V."/>
            <person name="Quetier F."/>
            <person name="Saurin W."/>
            <person name="Scarpelli C."/>
            <person name="Wincker P."/>
            <person name="Lander E.S."/>
            <person name="Weissenbach J."/>
            <person name="Roest Crollius H."/>
        </authorList>
    </citation>
    <scope>NUCLEOTIDE SEQUENCE [LARGE SCALE GENOMIC DNA]</scope>
</reference>
<accession>Q4SUH3</accession>
<evidence type="ECO:0000256" key="12">
    <source>
        <dbReference type="ARBA" id="ARBA00023136"/>
    </source>
</evidence>
<evidence type="ECO:0000256" key="3">
    <source>
        <dbReference type="ARBA" id="ARBA00005404"/>
    </source>
</evidence>
<evidence type="ECO:0000256" key="15">
    <source>
        <dbReference type="ARBA" id="ARBA00045300"/>
    </source>
</evidence>
<keyword evidence="12" id="KW-0472">Membrane</keyword>
<dbReference type="GO" id="GO:0051539">
    <property type="term" value="F:4 iron, 4 sulfur cluster binding"/>
    <property type="evidence" value="ECO:0007669"/>
    <property type="project" value="UniProtKB-KW"/>
</dbReference>
<dbReference type="PROSITE" id="PS51839">
    <property type="entry name" value="4FE4S_HC3"/>
    <property type="match status" value="1"/>
</dbReference>
<evidence type="ECO:0000256" key="9">
    <source>
        <dbReference type="ARBA" id="ARBA00023004"/>
    </source>
</evidence>
<keyword evidence="11" id="KW-0520">NAD</keyword>
<dbReference type="FunFam" id="3.30.200.210:FF:000002">
    <property type="entry name" value="NADH-ubiquinone oxidoreductase 75 kDa subunit"/>
    <property type="match status" value="1"/>
</dbReference>
<dbReference type="PANTHER" id="PTHR43105:SF13">
    <property type="entry name" value="NADH-UBIQUINONE OXIDOREDUCTASE 75 KDA SUBUNIT, MITOCHONDRIAL"/>
    <property type="match status" value="1"/>
</dbReference>
<evidence type="ECO:0000256" key="8">
    <source>
        <dbReference type="ARBA" id="ARBA00022967"/>
    </source>
</evidence>
<evidence type="ECO:0000256" key="14">
    <source>
        <dbReference type="ARBA" id="ARBA00034078"/>
    </source>
</evidence>
<dbReference type="GO" id="GO:0051537">
    <property type="term" value="F:2 iron, 2 sulfur cluster binding"/>
    <property type="evidence" value="ECO:0007669"/>
    <property type="project" value="UniProtKB-KW"/>
</dbReference>
<sequence>NCRMCLVEIEKVPKPVAACAMPVMKGWNILTNSDKTRKAREGVMEFLLANHPLDCPICDQGGECDLQDQSMQFGSDRSRFTEGKRAVEDKNIGPLIKTIMTRCIQCTRCVRKTETIDVLDAVGSNIIVSTRGGEVMRILPRLNEDINEEWISDKTRFAYDGLKRQRLTQPMIKNQAGQLVSATWEDALTRVAGAMQGAEGRDMAAVVGGLVDAEALVSLKDLLNRLNCENLCTEEVFPMAGAGSDLRSNYLLNSRIAGIEEADLLLLVGTNPRYEAPLFNARIRK</sequence>
<feature type="domain" description="4Fe-4S His(Cys)3-ligated-type" evidence="17">
    <location>
        <begin position="35"/>
        <end position="74"/>
    </location>
</feature>
<dbReference type="InterPro" id="IPR019574">
    <property type="entry name" value="NADH_UbQ_OxRdtase_Gsu_4Fe4S-bd"/>
</dbReference>
<dbReference type="Gene3D" id="3.10.20.740">
    <property type="match status" value="1"/>
</dbReference>
<dbReference type="OrthoDB" id="10249365at2759"/>
<dbReference type="PANTHER" id="PTHR43105">
    <property type="entry name" value="RESPIRATORY NITRATE REDUCTASE"/>
    <property type="match status" value="1"/>
</dbReference>
<dbReference type="Pfam" id="PF22151">
    <property type="entry name" value="Fer4_NDSU1"/>
    <property type="match status" value="1"/>
</dbReference>
<dbReference type="GO" id="GO:0008137">
    <property type="term" value="F:NADH dehydrogenase (ubiquinone) activity"/>
    <property type="evidence" value="ECO:0007669"/>
    <property type="project" value="InterPro"/>
</dbReference>
<feature type="domain" description="4Fe-4S Mo/W bis-MGD-type" evidence="16">
    <location>
        <begin position="110"/>
        <end position="166"/>
    </location>
</feature>
<dbReference type="GO" id="GO:0016491">
    <property type="term" value="F:oxidoreductase activity"/>
    <property type="evidence" value="ECO:0007669"/>
    <property type="project" value="InterPro"/>
</dbReference>
<dbReference type="KEGG" id="tng:GSTEN00012466G001"/>
<dbReference type="Pfam" id="PF00384">
    <property type="entry name" value="Molybdopterin"/>
    <property type="match status" value="1"/>
</dbReference>
<evidence type="ECO:0000256" key="10">
    <source>
        <dbReference type="ARBA" id="ARBA00023014"/>
    </source>
</evidence>
<evidence type="ECO:0000256" key="2">
    <source>
        <dbReference type="ARBA" id="ARBA00004370"/>
    </source>
</evidence>
<name>Q4SUH3_TETNG</name>
<dbReference type="GO" id="GO:0042773">
    <property type="term" value="P:ATP synthesis coupled electron transport"/>
    <property type="evidence" value="ECO:0007669"/>
    <property type="project" value="InterPro"/>
</dbReference>
<dbReference type="InterPro" id="IPR006963">
    <property type="entry name" value="Mopterin_OxRdtase_4Fe-4S_dom"/>
</dbReference>
<dbReference type="PROSITE" id="PS00642">
    <property type="entry name" value="COMPLEX1_75K_2"/>
    <property type="match status" value="1"/>
</dbReference>
<evidence type="ECO:0000256" key="4">
    <source>
        <dbReference type="ARBA" id="ARBA00013888"/>
    </source>
</evidence>
<keyword evidence="5" id="KW-0004">4Fe-4S</keyword>
<dbReference type="InterPro" id="IPR006656">
    <property type="entry name" value="Mopterin_OxRdtase"/>
</dbReference>
<dbReference type="AlphaFoldDB" id="Q4SUH3"/>
<dbReference type="GO" id="GO:0016020">
    <property type="term" value="C:membrane"/>
    <property type="evidence" value="ECO:0007669"/>
    <property type="project" value="UniProtKB-SubCell"/>
</dbReference>
<dbReference type="FunFam" id="3.10.20.740:FF:000004">
    <property type="entry name" value="NADH-quinone oxidoreductase"/>
    <property type="match status" value="1"/>
</dbReference>
<keyword evidence="6" id="KW-0001">2Fe-2S</keyword>
<dbReference type="SMART" id="SM00929">
    <property type="entry name" value="NADH-G_4Fe-4S_3"/>
    <property type="match status" value="1"/>
</dbReference>
<comment type="function">
    <text evidence="15">Core subunit of the mitochondrial membrane respiratory chain NADH dehydrogenase (Complex I) which catalyzes electron transfer from NADH through the respiratory chain, using ubiquinone as an electron acceptor. Essential for catalysing the entry and efficient transfer of electrons within complex I. Plays a key role in the assembly and stability of complex I and participates in the association of complex I with ubiquinol-cytochrome reductase complex (Complex III) to form supercomplexes.</text>
</comment>
<keyword evidence="9" id="KW-0408">Iron</keyword>
<dbReference type="Pfam" id="PF13510">
    <property type="entry name" value="Fer2_4"/>
    <property type="match status" value="1"/>
</dbReference>
<reference evidence="18" key="2">
    <citation type="submission" date="2004-02" db="EMBL/GenBank/DDBJ databases">
        <authorList>
            <consortium name="Genoscope"/>
            <consortium name="Whitehead Institute Centre for Genome Research"/>
        </authorList>
    </citation>
    <scope>NUCLEOTIDE SEQUENCE</scope>
</reference>
<evidence type="ECO:0000259" key="17">
    <source>
        <dbReference type="PROSITE" id="PS51839"/>
    </source>
</evidence>
<evidence type="ECO:0000256" key="13">
    <source>
        <dbReference type="ARBA" id="ARBA00031750"/>
    </source>
</evidence>
<dbReference type="InterPro" id="IPR050123">
    <property type="entry name" value="Prok_molybdopt-oxidoreductase"/>
</dbReference>
<gene>
    <name evidence="18" type="ORF">GSTENG00012466001</name>
</gene>
<feature type="non-terminal residue" evidence="18">
    <location>
        <position position="285"/>
    </location>
</feature>
<evidence type="ECO:0000313" key="18">
    <source>
        <dbReference type="EMBL" id="CAF95709.1"/>
    </source>
</evidence>
<keyword evidence="8" id="KW-1278">Translocase</keyword>
<organism evidence="18">
    <name type="scientific">Tetraodon nigroviridis</name>
    <name type="common">Spotted green pufferfish</name>
    <name type="synonym">Chelonodon nigroviridis</name>
    <dbReference type="NCBI Taxonomy" id="99883"/>
    <lineage>
        <taxon>Eukaryota</taxon>
        <taxon>Metazoa</taxon>
        <taxon>Chordata</taxon>
        <taxon>Craniata</taxon>
        <taxon>Vertebrata</taxon>
        <taxon>Euteleostomi</taxon>
        <taxon>Actinopterygii</taxon>
        <taxon>Neopterygii</taxon>
        <taxon>Teleostei</taxon>
        <taxon>Neoteleostei</taxon>
        <taxon>Acanthomorphata</taxon>
        <taxon>Eupercaria</taxon>
        <taxon>Tetraodontiformes</taxon>
        <taxon>Tetradontoidea</taxon>
        <taxon>Tetraodontidae</taxon>
        <taxon>Tetraodon</taxon>
    </lineage>
</organism>
<comment type="cofactor">
    <cofactor evidence="1">
        <name>[4Fe-4S] cluster</name>
        <dbReference type="ChEBI" id="CHEBI:49883"/>
    </cofactor>
</comment>
<dbReference type="Gene3D" id="3.30.200.210">
    <property type="match status" value="1"/>
</dbReference>
<comment type="similarity">
    <text evidence="3">Belongs to the complex I 75 kDa subunit family.</text>
</comment>
<keyword evidence="10" id="KW-0411">Iron-sulfur</keyword>
<proteinExistence type="inferred from homology"/>
<dbReference type="PROSITE" id="PS51669">
    <property type="entry name" value="4FE4S_MOW_BIS_MGD"/>
    <property type="match status" value="1"/>
</dbReference>
<dbReference type="EMBL" id="CAAE01013923">
    <property type="protein sequence ID" value="CAF95709.1"/>
    <property type="molecule type" value="Genomic_DNA"/>
</dbReference>